<dbReference type="AlphaFoldDB" id="A0A150KHT8"/>
<dbReference type="InterPro" id="IPR002639">
    <property type="entry name" value="UreF"/>
</dbReference>
<organism evidence="4 5">
    <name type="scientific">Heyndrickxia coagulans</name>
    <name type="common">Weizmannia coagulans</name>
    <dbReference type="NCBI Taxonomy" id="1398"/>
    <lineage>
        <taxon>Bacteria</taxon>
        <taxon>Bacillati</taxon>
        <taxon>Bacillota</taxon>
        <taxon>Bacilli</taxon>
        <taxon>Bacillales</taxon>
        <taxon>Bacillaceae</taxon>
        <taxon>Heyndrickxia</taxon>
    </lineage>
</organism>
<dbReference type="Gene3D" id="1.10.4190.10">
    <property type="entry name" value="Urease accessory protein UreF"/>
    <property type="match status" value="1"/>
</dbReference>
<keyword evidence="3" id="KW-0963">Cytoplasm</keyword>
<comment type="subcellular location">
    <subcellularLocation>
        <location evidence="3">Cytoplasm</location>
    </subcellularLocation>
</comment>
<comment type="similarity">
    <text evidence="3">Belongs to the UreF family.</text>
</comment>
<comment type="subunit">
    <text evidence="3">UreD, UreF and UreG form a complex that acts as a GTP-hydrolysis-dependent molecular chaperone, activating the urease apoprotein by helping to assemble the nickel containing metallocenter of UreC. The UreE protein probably delivers the nickel.</text>
</comment>
<comment type="caution">
    <text evidence="4">The sequence shown here is derived from an EMBL/GenBank/DDBJ whole genome shotgun (WGS) entry which is preliminary data.</text>
</comment>
<evidence type="ECO:0000313" key="5">
    <source>
        <dbReference type="Proteomes" id="UP000075304"/>
    </source>
</evidence>
<evidence type="ECO:0000256" key="2">
    <source>
        <dbReference type="ARBA" id="ARBA00023186"/>
    </source>
</evidence>
<dbReference type="GO" id="GO:0005737">
    <property type="term" value="C:cytoplasm"/>
    <property type="evidence" value="ECO:0007669"/>
    <property type="project" value="UniProtKB-SubCell"/>
</dbReference>
<proteinExistence type="inferred from homology"/>
<dbReference type="Pfam" id="PF01730">
    <property type="entry name" value="UreF"/>
    <property type="match status" value="1"/>
</dbReference>
<comment type="function">
    <text evidence="3">Required for maturation of urease via the functional incorporation of the urease nickel metallocenter.</text>
</comment>
<dbReference type="PIRSF" id="PIRSF009467">
    <property type="entry name" value="Ureas_acces_UreF"/>
    <property type="match status" value="1"/>
</dbReference>
<dbReference type="PATRIC" id="fig|1398.25.peg.1706"/>
<protein>
    <recommendedName>
        <fullName evidence="3">Urease accessory protein UreF</fullName>
    </recommendedName>
</protein>
<dbReference type="PANTHER" id="PTHR33620">
    <property type="entry name" value="UREASE ACCESSORY PROTEIN F"/>
    <property type="match status" value="1"/>
</dbReference>
<keyword evidence="2 3" id="KW-0143">Chaperone</keyword>
<dbReference type="GO" id="GO:0016151">
    <property type="term" value="F:nickel cation binding"/>
    <property type="evidence" value="ECO:0007669"/>
    <property type="project" value="UniProtKB-UniRule"/>
</dbReference>
<sequence length="232" mass="25677">MGIIMMHNWYLLFQLCDSNFPSGAFSHSLGFETFFQKNRLEDREHVEKAISVYIRRQLAFTDGLACKLAYEAAEKEDLQMVEEIDSILFASCLAEESREAGRRMGERMAKVCAELYPSSLLSGYLEGILDKRLCGHPAIVFALTGFGIQAPKEVVTGVCLFSAVSALVQNAVRGIPIGQTDGQRILTNIQPAIDEALGVISICTIDDLGISCPGLEIAQMQHERLHVRLFMS</sequence>
<name>A0A150KHT8_HEYCO</name>
<evidence type="ECO:0000313" key="4">
    <source>
        <dbReference type="EMBL" id="KYC71845.1"/>
    </source>
</evidence>
<keyword evidence="1 3" id="KW-0996">Nickel insertion</keyword>
<dbReference type="PANTHER" id="PTHR33620:SF1">
    <property type="entry name" value="UREASE ACCESSORY PROTEIN F"/>
    <property type="match status" value="1"/>
</dbReference>
<gene>
    <name evidence="3" type="primary">ureF</name>
    <name evidence="4" type="ORF">B4099_2045</name>
</gene>
<evidence type="ECO:0000256" key="3">
    <source>
        <dbReference type="HAMAP-Rule" id="MF_01385"/>
    </source>
</evidence>
<dbReference type="Proteomes" id="UP000075304">
    <property type="component" value="Unassembled WGS sequence"/>
</dbReference>
<dbReference type="EMBL" id="LQYI01000023">
    <property type="protein sequence ID" value="KYC71845.1"/>
    <property type="molecule type" value="Genomic_DNA"/>
</dbReference>
<dbReference type="InterPro" id="IPR038277">
    <property type="entry name" value="UreF_sf"/>
</dbReference>
<reference evidence="4 5" key="1">
    <citation type="submission" date="2016-01" db="EMBL/GenBank/DDBJ databases">
        <title>Genome Sequences of Twelve Sporeforming Bacillus Species Isolated from Foods.</title>
        <authorList>
            <person name="Berendsen E.M."/>
            <person name="Wells-Bennik M.H."/>
            <person name="Krawcyk A.O."/>
            <person name="De Jong A."/>
            <person name="Holsappel S."/>
            <person name="Eijlander R.T."/>
            <person name="Kuipers O.P."/>
        </authorList>
    </citation>
    <scope>NUCLEOTIDE SEQUENCE [LARGE SCALE GENOMIC DNA]</scope>
    <source>
        <strain evidence="4 5">B4099</strain>
    </source>
</reference>
<accession>A0A150KHT8</accession>
<evidence type="ECO:0000256" key="1">
    <source>
        <dbReference type="ARBA" id="ARBA00022988"/>
    </source>
</evidence>
<dbReference type="HAMAP" id="MF_01385">
    <property type="entry name" value="UreF"/>
    <property type="match status" value="1"/>
</dbReference>